<keyword evidence="2" id="KW-1133">Transmembrane helix</keyword>
<feature type="transmembrane region" description="Helical" evidence="2">
    <location>
        <begin position="77"/>
        <end position="100"/>
    </location>
</feature>
<dbReference type="Proteomes" id="UP001583172">
    <property type="component" value="Unassembled WGS sequence"/>
</dbReference>
<evidence type="ECO:0000313" key="4">
    <source>
        <dbReference type="Proteomes" id="UP001583172"/>
    </source>
</evidence>
<keyword evidence="2" id="KW-0472">Membrane</keyword>
<feature type="region of interest" description="Disordered" evidence="1">
    <location>
        <begin position="356"/>
        <end position="375"/>
    </location>
</feature>
<feature type="compositionally biased region" description="Basic residues" evidence="1">
    <location>
        <begin position="358"/>
        <end position="375"/>
    </location>
</feature>
<organism evidence="3 4">
    <name type="scientific">Humicola insolens</name>
    <name type="common">Soft-rot fungus</name>
    <dbReference type="NCBI Taxonomy" id="85995"/>
    <lineage>
        <taxon>Eukaryota</taxon>
        <taxon>Fungi</taxon>
        <taxon>Dikarya</taxon>
        <taxon>Ascomycota</taxon>
        <taxon>Pezizomycotina</taxon>
        <taxon>Sordariomycetes</taxon>
        <taxon>Sordariomycetidae</taxon>
        <taxon>Sordariales</taxon>
        <taxon>Chaetomiaceae</taxon>
        <taxon>Mycothermus</taxon>
    </lineage>
</organism>
<protein>
    <submittedName>
        <fullName evidence="3">Uncharacterized protein</fullName>
    </submittedName>
</protein>
<feature type="region of interest" description="Disordered" evidence="1">
    <location>
        <begin position="283"/>
        <end position="341"/>
    </location>
</feature>
<feature type="transmembrane region" description="Helical" evidence="2">
    <location>
        <begin position="6"/>
        <end position="25"/>
    </location>
</feature>
<feature type="transmembrane region" description="Helical" evidence="2">
    <location>
        <begin position="46"/>
        <end position="65"/>
    </location>
</feature>
<feature type="region of interest" description="Disordered" evidence="1">
    <location>
        <begin position="232"/>
        <end position="254"/>
    </location>
</feature>
<keyword evidence="4" id="KW-1185">Reference proteome</keyword>
<evidence type="ECO:0000313" key="3">
    <source>
        <dbReference type="EMBL" id="KAL1836933.1"/>
    </source>
</evidence>
<dbReference type="EMBL" id="JAZGSY010000348">
    <property type="protein sequence ID" value="KAL1836933.1"/>
    <property type="molecule type" value="Genomic_DNA"/>
</dbReference>
<feature type="region of interest" description="Disordered" evidence="1">
    <location>
        <begin position="380"/>
        <end position="472"/>
    </location>
</feature>
<keyword evidence="2" id="KW-0812">Transmembrane</keyword>
<reference evidence="3 4" key="1">
    <citation type="journal article" date="2024" name="Commun. Biol.">
        <title>Comparative genomic analysis of thermophilic fungi reveals convergent evolutionary adaptations and gene losses.</title>
        <authorList>
            <person name="Steindorff A.S."/>
            <person name="Aguilar-Pontes M.V."/>
            <person name="Robinson A.J."/>
            <person name="Andreopoulos B."/>
            <person name="LaButti K."/>
            <person name="Kuo A."/>
            <person name="Mondo S."/>
            <person name="Riley R."/>
            <person name="Otillar R."/>
            <person name="Haridas S."/>
            <person name="Lipzen A."/>
            <person name="Grimwood J."/>
            <person name="Schmutz J."/>
            <person name="Clum A."/>
            <person name="Reid I.D."/>
            <person name="Moisan M.C."/>
            <person name="Butler G."/>
            <person name="Nguyen T.T.M."/>
            <person name="Dewar K."/>
            <person name="Conant G."/>
            <person name="Drula E."/>
            <person name="Henrissat B."/>
            <person name="Hansel C."/>
            <person name="Singer S."/>
            <person name="Hutchinson M.I."/>
            <person name="de Vries R.P."/>
            <person name="Natvig D.O."/>
            <person name="Powell A.J."/>
            <person name="Tsang A."/>
            <person name="Grigoriev I.V."/>
        </authorList>
    </citation>
    <scope>NUCLEOTIDE SEQUENCE [LARGE SCALE GENOMIC DNA]</scope>
    <source>
        <strain evidence="3 4">CBS 620.91</strain>
    </source>
</reference>
<gene>
    <name evidence="3" type="ORF">VTJ49DRAFT_4494</name>
</gene>
<evidence type="ECO:0000256" key="2">
    <source>
        <dbReference type="SAM" id="Phobius"/>
    </source>
</evidence>
<proteinExistence type="predicted"/>
<feature type="transmembrane region" description="Helical" evidence="2">
    <location>
        <begin position="182"/>
        <end position="201"/>
    </location>
</feature>
<sequence>MGWDLSTWLAMGRCVQLLGSLIATASHGYLTIQIHKGRLGLSKEMVVLEFLACVMFGYSIFALALQRKGRRPRKTSWMTGFVICDIVLCMALLVVVNMLARAGLPDHCGGITRHDFLPGDAPNKPEDGYTTIRFSDEASGRRGHLDQFCSLERAYYVVANALMYVSALLTHAPSFLRPLTSMLPISFTYMFTVTATILRVLETKYTKNTKVHEMLESLERAEAIQLKILDASPSPLPRHREPQAHSHPPPLSEGIITRTASLRSTRTAATSVAGSHNPYAYAMLPNPRRNPAVGTMAIPRRGIPPPAGRPSSPTPSTTTTGSTAIMTQPSTPPPPFSTLPHDQDAAAAAALVADGMQHRPHHHHHHPSQHQQHIYHHRHYLPPGMPMLSEEVPLPGPKPGPSPSSSSSSSSPTLAPSYSAPSYHSDEEDPAAAALVSDGMRHTRESSLPPYQPRQQGSGEMRLSGFGKGQER</sequence>
<accession>A0ABR3V5A1</accession>
<feature type="compositionally biased region" description="Low complexity" evidence="1">
    <location>
        <begin position="403"/>
        <end position="423"/>
    </location>
</feature>
<feature type="compositionally biased region" description="Low complexity" evidence="1">
    <location>
        <begin position="309"/>
        <end position="325"/>
    </location>
</feature>
<comment type="caution">
    <text evidence="3">The sequence shown here is derived from an EMBL/GenBank/DDBJ whole genome shotgun (WGS) entry which is preliminary data.</text>
</comment>
<evidence type="ECO:0000256" key="1">
    <source>
        <dbReference type="SAM" id="MobiDB-lite"/>
    </source>
</evidence>
<name>A0ABR3V5A1_HUMIN</name>